<keyword evidence="11" id="KW-1185">Reference proteome</keyword>
<evidence type="ECO:0000256" key="2">
    <source>
        <dbReference type="ARBA" id="ARBA00009152"/>
    </source>
</evidence>
<evidence type="ECO:0000256" key="3">
    <source>
        <dbReference type="ARBA" id="ARBA00013085"/>
    </source>
</evidence>
<protein>
    <recommendedName>
        <fullName evidence="3 8">Histidinol-phosphatase</fullName>
        <shortName evidence="8">HolPase</shortName>
        <ecNumber evidence="3 8">3.1.3.15</ecNumber>
    </recommendedName>
</protein>
<reference evidence="11" key="1">
    <citation type="submission" date="2016-03" db="EMBL/GenBank/DDBJ databases">
        <authorList>
            <person name="Devillers H."/>
        </authorList>
    </citation>
    <scope>NUCLEOTIDE SEQUENCE [LARGE SCALE GENOMIC DNA]</scope>
</reference>
<comment type="catalytic activity">
    <reaction evidence="7 8">
        <text>L-histidinol phosphate + H2O = L-histidinol + phosphate</text>
        <dbReference type="Rhea" id="RHEA:14465"/>
        <dbReference type="ChEBI" id="CHEBI:15377"/>
        <dbReference type="ChEBI" id="CHEBI:43474"/>
        <dbReference type="ChEBI" id="CHEBI:57699"/>
        <dbReference type="ChEBI" id="CHEBI:57980"/>
        <dbReference type="EC" id="3.1.3.15"/>
    </reaction>
</comment>
<dbReference type="GO" id="GO:0004401">
    <property type="term" value="F:histidinol-phosphatase activity"/>
    <property type="evidence" value="ECO:0007669"/>
    <property type="project" value="UniProtKB-UniRule"/>
</dbReference>
<dbReference type="EC" id="3.1.3.15" evidence="3 8"/>
<dbReference type="UniPathway" id="UPA00031">
    <property type="reaction ID" value="UER00013"/>
</dbReference>
<dbReference type="PANTHER" id="PTHR21039:SF0">
    <property type="entry name" value="HISTIDINOL-PHOSPHATASE"/>
    <property type="match status" value="1"/>
</dbReference>
<keyword evidence="6 8" id="KW-0368">Histidine biosynthesis</keyword>
<evidence type="ECO:0000256" key="6">
    <source>
        <dbReference type="ARBA" id="ARBA00023102"/>
    </source>
</evidence>
<dbReference type="SUPFAM" id="SSF89550">
    <property type="entry name" value="PHP domain-like"/>
    <property type="match status" value="1"/>
</dbReference>
<keyword evidence="5 8" id="KW-0378">Hydrolase</keyword>
<dbReference type="OMA" id="EWIRSDT"/>
<feature type="domain" description="PHP" evidence="9">
    <location>
        <begin position="4"/>
        <end position="240"/>
    </location>
</feature>
<dbReference type="EMBL" id="LT598490">
    <property type="protein sequence ID" value="SCW02624.1"/>
    <property type="molecule type" value="Genomic_DNA"/>
</dbReference>
<dbReference type="OrthoDB" id="5957391at2759"/>
<dbReference type="Proteomes" id="UP000190831">
    <property type="component" value="Chromosome F"/>
</dbReference>
<dbReference type="AlphaFoldDB" id="A0A1G4MFC2"/>
<comment type="pathway">
    <text evidence="1 8">Amino-acid biosynthesis; L-histidine biosynthesis; L-histidine from 5-phospho-alpha-D-ribose 1-diphosphate: step 8/9.</text>
</comment>
<evidence type="ECO:0000313" key="10">
    <source>
        <dbReference type="EMBL" id="SCW02624.1"/>
    </source>
</evidence>
<dbReference type="GO" id="GO:0005737">
    <property type="term" value="C:cytoplasm"/>
    <property type="evidence" value="ECO:0007669"/>
    <property type="project" value="TreeGrafter"/>
</dbReference>
<dbReference type="FunFam" id="3.20.20.140:FF:000088">
    <property type="entry name" value="Histidinol-phosphatase"/>
    <property type="match status" value="1"/>
</dbReference>
<dbReference type="InterPro" id="IPR004013">
    <property type="entry name" value="PHP_dom"/>
</dbReference>
<sequence>MYSHHSHSGEYVAHGVDKLDDMVARANEMGFELYCLTEHMPRLDSKYLYPEEKTGRTESDLETLQQKFRKFMDHALTIKRHSHGAKIIIGMEVEGCDSQHIAYAKSLMEQYPDVLQFCVGSVHHVNEIPIDFNQDMWTEAVKVAGNNFKQFMIDYLNMQYKLLTELKPLVVGHFDLFKLLCPQRLCVNTQTGDIIDEGSPGAKCIQQLSILHEWEDVESLVVRNLQYIISYGGLIEINTAGLRKKLLDPFPGREFAILAKSMGARFVLSDDAHAVSHVGVCYDKALKYMDEVLRLQELHYLSDNSGSLEIKSVTIDSLKKSPFWENY</sequence>
<accession>A0A1G4MFC2</accession>
<dbReference type="GO" id="GO:0000105">
    <property type="term" value="P:L-histidine biosynthetic process"/>
    <property type="evidence" value="ECO:0007669"/>
    <property type="project" value="UniProtKB-UniRule"/>
</dbReference>
<dbReference type="Gene3D" id="3.20.20.140">
    <property type="entry name" value="Metal-dependent hydrolases"/>
    <property type="match status" value="1"/>
</dbReference>
<evidence type="ECO:0000256" key="8">
    <source>
        <dbReference type="RuleBase" id="RU366003"/>
    </source>
</evidence>
<dbReference type="InterPro" id="IPR010140">
    <property type="entry name" value="Histidinol_P_phosphatase_HisJ"/>
</dbReference>
<evidence type="ECO:0000259" key="9">
    <source>
        <dbReference type="Pfam" id="PF02811"/>
    </source>
</evidence>
<comment type="similarity">
    <text evidence="2 8">Belongs to the PHP hydrolase family. HisK subfamily.</text>
</comment>
<dbReference type="NCBIfam" id="TIGR01856">
    <property type="entry name" value="hisJ_fam"/>
    <property type="match status" value="1"/>
</dbReference>
<dbReference type="Pfam" id="PF02811">
    <property type="entry name" value="PHP"/>
    <property type="match status" value="1"/>
</dbReference>
<evidence type="ECO:0000256" key="4">
    <source>
        <dbReference type="ARBA" id="ARBA00022605"/>
    </source>
</evidence>
<dbReference type="STRING" id="4955.A0A1G4MFC2"/>
<proteinExistence type="inferred from homology"/>
<dbReference type="PANTHER" id="PTHR21039">
    <property type="entry name" value="HISTIDINOL PHOSPHATASE-RELATED"/>
    <property type="match status" value="1"/>
</dbReference>
<evidence type="ECO:0000256" key="1">
    <source>
        <dbReference type="ARBA" id="ARBA00004970"/>
    </source>
</evidence>
<gene>
    <name evidence="10" type="ORF">LAFE_0F10704G</name>
</gene>
<keyword evidence="4 8" id="KW-0028">Amino-acid biosynthesis</keyword>
<dbReference type="InterPro" id="IPR016195">
    <property type="entry name" value="Pol/histidinol_Pase-like"/>
</dbReference>
<evidence type="ECO:0000256" key="7">
    <source>
        <dbReference type="ARBA" id="ARBA00049158"/>
    </source>
</evidence>
<name>A0A1G4MFC2_LACFM</name>
<organism evidence="10 11">
    <name type="scientific">Lachancea fermentati</name>
    <name type="common">Zygosaccharomyces fermentati</name>
    <dbReference type="NCBI Taxonomy" id="4955"/>
    <lineage>
        <taxon>Eukaryota</taxon>
        <taxon>Fungi</taxon>
        <taxon>Dikarya</taxon>
        <taxon>Ascomycota</taxon>
        <taxon>Saccharomycotina</taxon>
        <taxon>Saccharomycetes</taxon>
        <taxon>Saccharomycetales</taxon>
        <taxon>Saccharomycetaceae</taxon>
        <taxon>Lachancea</taxon>
    </lineage>
</organism>
<evidence type="ECO:0000256" key="5">
    <source>
        <dbReference type="ARBA" id="ARBA00022801"/>
    </source>
</evidence>
<evidence type="ECO:0000313" key="11">
    <source>
        <dbReference type="Proteomes" id="UP000190831"/>
    </source>
</evidence>